<dbReference type="Pfam" id="PF02080">
    <property type="entry name" value="TrkA_C"/>
    <property type="match status" value="1"/>
</dbReference>
<dbReference type="AlphaFoldDB" id="E6X1W8"/>
<dbReference type="KEGG" id="nsa:Nitsa_0709"/>
<dbReference type="OrthoDB" id="5338685at2"/>
<dbReference type="PANTHER" id="PTHR43833">
    <property type="entry name" value="POTASSIUM CHANNEL PROTEIN 2-RELATED-RELATED"/>
    <property type="match status" value="1"/>
</dbReference>
<dbReference type="Proteomes" id="UP000008633">
    <property type="component" value="Chromosome"/>
</dbReference>
<sequence>MLELGGSKRVILFGYGKFGESIADALLKSEATVTLVESDDEKYQKALKKGFARCLHLDVTDDDALADLPVENRDQLVCVMDDDHLNVFLVLSLRALYPENRILALSDSIHATRKLKRAGADQVIDLYAVSANRIHNILSKPIATRFLEGFLDTNHEYSFREIVIPEGSFLHGHSLDEVDFRRYRVIFVGMIDVELGNSFIFVTTGLEHNLDAGDIIVCIGRDDDLDRFEKLIKESEEPKE</sequence>
<evidence type="ECO:0000313" key="3">
    <source>
        <dbReference type="EMBL" id="ADV45976.1"/>
    </source>
</evidence>
<reference evidence="3 4" key="1">
    <citation type="journal article" date="2011" name="Stand. Genomic Sci.">
        <title>Complete genome sequence of Nitratifractor salsuginis type strain (E9I37-1).</title>
        <authorList>
            <person name="Anderson I."/>
            <person name="Sikorski J."/>
            <person name="Zeytun A."/>
            <person name="Nolan M."/>
            <person name="Lapidus A."/>
            <person name="Lucas S."/>
            <person name="Hammon N."/>
            <person name="Deshpande S."/>
            <person name="Cheng J.F."/>
            <person name="Tapia R."/>
            <person name="Han C."/>
            <person name="Goodwin L."/>
            <person name="Pitluck S."/>
            <person name="Liolios K."/>
            <person name="Pagani I."/>
            <person name="Ivanova N."/>
            <person name="Huntemann M."/>
            <person name="Mavromatis K."/>
            <person name="Ovchinikova G."/>
            <person name="Pati A."/>
            <person name="Chen A."/>
            <person name="Palaniappan K."/>
            <person name="Land M."/>
            <person name="Hauser L."/>
            <person name="Brambilla E.M."/>
            <person name="Ngatchou-Djao O.D."/>
            <person name="Rohde M."/>
            <person name="Tindall B.J."/>
            <person name="Goker M."/>
            <person name="Detter J.C."/>
            <person name="Woyke T."/>
            <person name="Bristow J."/>
            <person name="Eisen J.A."/>
            <person name="Markowitz V."/>
            <person name="Hugenholtz P."/>
            <person name="Klenk H.P."/>
            <person name="Kyrpides N.C."/>
        </authorList>
    </citation>
    <scope>NUCLEOTIDE SEQUENCE [LARGE SCALE GENOMIC DNA]</scope>
    <source>
        <strain evidence="4">DSM 16511 / JCM 12458 / E9I37-1</strain>
    </source>
</reference>
<dbReference type="GO" id="GO:0008324">
    <property type="term" value="F:monoatomic cation transmembrane transporter activity"/>
    <property type="evidence" value="ECO:0007669"/>
    <property type="project" value="InterPro"/>
</dbReference>
<dbReference type="InterPro" id="IPR006037">
    <property type="entry name" value="RCK_C"/>
</dbReference>
<protein>
    <submittedName>
        <fullName evidence="3">TrkA-N domain protein</fullName>
    </submittedName>
</protein>
<dbReference type="SUPFAM" id="SSF51735">
    <property type="entry name" value="NAD(P)-binding Rossmann-fold domains"/>
    <property type="match status" value="1"/>
</dbReference>
<feature type="domain" description="RCK C-terminal" evidence="2">
    <location>
        <begin position="145"/>
        <end position="234"/>
    </location>
</feature>
<dbReference type="InterPro" id="IPR036291">
    <property type="entry name" value="NAD(P)-bd_dom_sf"/>
</dbReference>
<dbReference type="PROSITE" id="PS51202">
    <property type="entry name" value="RCK_C"/>
    <property type="match status" value="1"/>
</dbReference>
<evidence type="ECO:0000259" key="2">
    <source>
        <dbReference type="PROSITE" id="PS51202"/>
    </source>
</evidence>
<dbReference type="InterPro" id="IPR003148">
    <property type="entry name" value="RCK_N"/>
</dbReference>
<dbReference type="Gene3D" id="3.40.50.720">
    <property type="entry name" value="NAD(P)-binding Rossmann-like Domain"/>
    <property type="match status" value="1"/>
</dbReference>
<proteinExistence type="predicted"/>
<dbReference type="InterPro" id="IPR050721">
    <property type="entry name" value="Trk_Ktr_HKT_K-transport"/>
</dbReference>
<dbReference type="RefSeq" id="WP_013553670.1">
    <property type="nucleotide sequence ID" value="NC_014935.1"/>
</dbReference>
<dbReference type="Pfam" id="PF02254">
    <property type="entry name" value="TrkA_N"/>
    <property type="match status" value="1"/>
</dbReference>
<dbReference type="InterPro" id="IPR036721">
    <property type="entry name" value="RCK_C_sf"/>
</dbReference>
<reference evidence="4" key="2">
    <citation type="submission" date="2011-01" db="EMBL/GenBank/DDBJ databases">
        <title>The complete genome of Nitratifractor salsuginis DSM 16511.</title>
        <authorList>
            <consortium name="US DOE Joint Genome Institute (JGI-PGF)"/>
            <person name="Lucas S."/>
            <person name="Copeland A."/>
            <person name="Lapidus A."/>
            <person name="Bruce D."/>
            <person name="Goodwin L."/>
            <person name="Pitluck S."/>
            <person name="Kyrpides N."/>
            <person name="Mavromatis K."/>
            <person name="Ivanova N."/>
            <person name="Mikhailova N."/>
            <person name="Zeytun A."/>
            <person name="Detter J.C."/>
            <person name="Tapia R."/>
            <person name="Han C."/>
            <person name="Land M."/>
            <person name="Hauser L."/>
            <person name="Markowitz V."/>
            <person name="Cheng J.-F."/>
            <person name="Hugenholtz P."/>
            <person name="Woyke T."/>
            <person name="Wu D."/>
            <person name="Tindall B."/>
            <person name="Schuetze A."/>
            <person name="Brambilla E."/>
            <person name="Klenk H.-P."/>
            <person name="Eisen J.A."/>
        </authorList>
    </citation>
    <scope>NUCLEOTIDE SEQUENCE [LARGE SCALE GENOMIC DNA]</scope>
    <source>
        <strain evidence="4">DSM 16511 / JCM 12458 / E9I37-1</strain>
    </source>
</reference>
<evidence type="ECO:0000313" key="4">
    <source>
        <dbReference type="Proteomes" id="UP000008633"/>
    </source>
</evidence>
<dbReference type="STRING" id="749222.Nitsa_0709"/>
<dbReference type="Gene3D" id="3.30.70.1450">
    <property type="entry name" value="Regulator of K+ conductance, C-terminal domain"/>
    <property type="match status" value="1"/>
</dbReference>
<feature type="domain" description="RCK N-terminal" evidence="1">
    <location>
        <begin position="7"/>
        <end position="124"/>
    </location>
</feature>
<dbReference type="PANTHER" id="PTHR43833:SF9">
    <property type="entry name" value="POTASSIUM CHANNEL PROTEIN YUGO-RELATED"/>
    <property type="match status" value="1"/>
</dbReference>
<name>E6X1W8_NITSE</name>
<accession>E6X1W8</accession>
<organism evidence="3 4">
    <name type="scientific">Nitratifractor salsuginis (strain DSM 16511 / JCM 12458 / E9I37-1)</name>
    <dbReference type="NCBI Taxonomy" id="749222"/>
    <lineage>
        <taxon>Bacteria</taxon>
        <taxon>Pseudomonadati</taxon>
        <taxon>Campylobacterota</taxon>
        <taxon>Epsilonproteobacteria</taxon>
        <taxon>Campylobacterales</taxon>
        <taxon>Sulfurovaceae</taxon>
        <taxon>Nitratifractor</taxon>
    </lineage>
</organism>
<dbReference type="eggNOG" id="COG0569">
    <property type="taxonomic scope" value="Bacteria"/>
</dbReference>
<dbReference type="EMBL" id="CP002452">
    <property type="protein sequence ID" value="ADV45976.1"/>
    <property type="molecule type" value="Genomic_DNA"/>
</dbReference>
<evidence type="ECO:0000259" key="1">
    <source>
        <dbReference type="PROSITE" id="PS51201"/>
    </source>
</evidence>
<keyword evidence="4" id="KW-1185">Reference proteome</keyword>
<dbReference type="HOGENOM" id="CLU_050982_4_0_7"/>
<dbReference type="SUPFAM" id="SSF116726">
    <property type="entry name" value="TrkA C-terminal domain-like"/>
    <property type="match status" value="1"/>
</dbReference>
<dbReference type="GO" id="GO:0006813">
    <property type="term" value="P:potassium ion transport"/>
    <property type="evidence" value="ECO:0007669"/>
    <property type="project" value="InterPro"/>
</dbReference>
<gene>
    <name evidence="3" type="ordered locus">Nitsa_0709</name>
</gene>
<dbReference type="PROSITE" id="PS51201">
    <property type="entry name" value="RCK_N"/>
    <property type="match status" value="1"/>
</dbReference>